<name>A0A7C8ZL70_OPUST</name>
<organism evidence="2">
    <name type="scientific">Opuntia streptacantha</name>
    <name type="common">Prickly pear cactus</name>
    <name type="synonym">Opuntia cardona</name>
    <dbReference type="NCBI Taxonomy" id="393608"/>
    <lineage>
        <taxon>Eukaryota</taxon>
        <taxon>Viridiplantae</taxon>
        <taxon>Streptophyta</taxon>
        <taxon>Embryophyta</taxon>
        <taxon>Tracheophyta</taxon>
        <taxon>Spermatophyta</taxon>
        <taxon>Magnoliopsida</taxon>
        <taxon>eudicotyledons</taxon>
        <taxon>Gunneridae</taxon>
        <taxon>Pentapetalae</taxon>
        <taxon>Caryophyllales</taxon>
        <taxon>Cactineae</taxon>
        <taxon>Cactaceae</taxon>
        <taxon>Opuntioideae</taxon>
        <taxon>Opuntia</taxon>
    </lineage>
</organism>
<proteinExistence type="predicted"/>
<accession>A0A7C8ZL70</accession>
<reference evidence="2" key="1">
    <citation type="journal article" date="2013" name="J. Plant Res.">
        <title>Effect of fungi and light on seed germination of three Opuntia species from semiarid lands of central Mexico.</title>
        <authorList>
            <person name="Delgado-Sanchez P."/>
            <person name="Jimenez-Bremont J.F."/>
            <person name="Guerrero-Gonzalez Mde L."/>
            <person name="Flores J."/>
        </authorList>
    </citation>
    <scope>NUCLEOTIDE SEQUENCE</scope>
    <source>
        <tissue evidence="2">Cladode</tissue>
    </source>
</reference>
<feature type="transmembrane region" description="Helical" evidence="1">
    <location>
        <begin position="20"/>
        <end position="42"/>
    </location>
</feature>
<dbReference type="EMBL" id="GISG01140931">
    <property type="protein sequence ID" value="MBA4645091.1"/>
    <property type="molecule type" value="Transcribed_RNA"/>
</dbReference>
<keyword evidence="1" id="KW-0812">Transmembrane</keyword>
<keyword evidence="1" id="KW-0472">Membrane</keyword>
<keyword evidence="1" id="KW-1133">Transmembrane helix</keyword>
<protein>
    <submittedName>
        <fullName evidence="2">Uncharacterized protein</fullName>
    </submittedName>
</protein>
<reference evidence="2" key="2">
    <citation type="submission" date="2020-07" db="EMBL/GenBank/DDBJ databases">
        <authorList>
            <person name="Vera ALvarez R."/>
            <person name="Arias-Moreno D.M."/>
            <person name="Jimenez-Jacinto V."/>
            <person name="Jimenez-Bremont J.F."/>
            <person name="Swaminathan K."/>
            <person name="Moose S.P."/>
            <person name="Guerrero-Gonzalez M.L."/>
            <person name="Marino-Ramirez L."/>
            <person name="Landsman D."/>
            <person name="Rodriguez-Kessler M."/>
            <person name="Delgado-Sanchez P."/>
        </authorList>
    </citation>
    <scope>NUCLEOTIDE SEQUENCE</scope>
    <source>
        <tissue evidence="2">Cladode</tissue>
    </source>
</reference>
<evidence type="ECO:0000313" key="2">
    <source>
        <dbReference type="EMBL" id="MBA4645091.1"/>
    </source>
</evidence>
<evidence type="ECO:0000256" key="1">
    <source>
        <dbReference type="SAM" id="Phobius"/>
    </source>
</evidence>
<feature type="transmembrane region" description="Helical" evidence="1">
    <location>
        <begin position="48"/>
        <end position="67"/>
    </location>
</feature>
<dbReference type="AlphaFoldDB" id="A0A7C8ZL70"/>
<sequence length="110" mass="12700">MFVVPLTRSSLRRRMRSFSLTYQGCVLMMILMRAISVLWLGAATVSTYAHVMIPCRLHCGYGIYASFNWLLYWYRKTLSGLQLGIQHLLDLLFARELLICIYGPLLVHSV</sequence>